<evidence type="ECO:0000256" key="3">
    <source>
        <dbReference type="ARBA" id="ARBA00022801"/>
    </source>
</evidence>
<evidence type="ECO:0000256" key="5">
    <source>
        <dbReference type="PIRSR" id="PIRSR617867-1"/>
    </source>
</evidence>
<comment type="caution">
    <text evidence="7">The sequence shown here is derived from an EMBL/GenBank/DDBJ whole genome shotgun (WGS) entry which is preliminary data.</text>
</comment>
<keyword evidence="3" id="KW-0378">Hydrolase</keyword>
<evidence type="ECO:0000256" key="1">
    <source>
        <dbReference type="ARBA" id="ARBA00011063"/>
    </source>
</evidence>
<dbReference type="GO" id="GO:0004725">
    <property type="term" value="F:protein tyrosine phosphatase activity"/>
    <property type="evidence" value="ECO:0007669"/>
    <property type="project" value="UniProtKB-EC"/>
</dbReference>
<dbReference type="PRINTS" id="PR00719">
    <property type="entry name" value="LMWPTPASE"/>
</dbReference>
<feature type="active site" description="Nucleophile" evidence="5">
    <location>
        <position position="13"/>
    </location>
</feature>
<dbReference type="Proteomes" id="UP000254258">
    <property type="component" value="Unassembled WGS sequence"/>
</dbReference>
<dbReference type="EMBL" id="QRBE01000002">
    <property type="protein sequence ID" value="RDS83804.1"/>
    <property type="molecule type" value="Genomic_DNA"/>
</dbReference>
<dbReference type="AlphaFoldDB" id="A0A370X5V1"/>
<protein>
    <recommendedName>
        <fullName evidence="2">protein-tyrosine-phosphatase</fullName>
        <ecNumber evidence="2">3.1.3.48</ecNumber>
    </recommendedName>
</protein>
<name>A0A370X5V1_9GAMM</name>
<feature type="domain" description="Phosphotyrosine protein phosphatase I" evidence="6">
    <location>
        <begin position="7"/>
        <end position="154"/>
    </location>
</feature>
<dbReference type="InterPro" id="IPR050438">
    <property type="entry name" value="LMW_PTPase"/>
</dbReference>
<dbReference type="PANTHER" id="PTHR11717">
    <property type="entry name" value="LOW MOLECULAR WEIGHT PROTEIN TYROSINE PHOSPHATASE"/>
    <property type="match status" value="1"/>
</dbReference>
<dbReference type="PANTHER" id="PTHR11717:SF7">
    <property type="entry name" value="LOW MOLECULAR WEIGHT PHOSPHOTYROSINE PROTEIN PHOSPHATASE"/>
    <property type="match status" value="1"/>
</dbReference>
<comment type="similarity">
    <text evidence="1">Belongs to the low molecular weight phosphotyrosine protein phosphatase family.</text>
</comment>
<evidence type="ECO:0000259" key="6">
    <source>
        <dbReference type="SMART" id="SM00226"/>
    </source>
</evidence>
<feature type="active site" evidence="5">
    <location>
        <position position="19"/>
    </location>
</feature>
<organism evidence="7 8">
    <name type="scientific">Dyella monticola</name>
    <dbReference type="NCBI Taxonomy" id="1927958"/>
    <lineage>
        <taxon>Bacteria</taxon>
        <taxon>Pseudomonadati</taxon>
        <taxon>Pseudomonadota</taxon>
        <taxon>Gammaproteobacteria</taxon>
        <taxon>Lysobacterales</taxon>
        <taxon>Rhodanobacteraceae</taxon>
        <taxon>Dyella</taxon>
    </lineage>
</organism>
<evidence type="ECO:0000313" key="7">
    <source>
        <dbReference type="EMBL" id="RDS83804.1"/>
    </source>
</evidence>
<dbReference type="InterPro" id="IPR036196">
    <property type="entry name" value="Ptyr_pPase_sf"/>
</dbReference>
<keyword evidence="4" id="KW-0904">Protein phosphatase</keyword>
<evidence type="ECO:0000256" key="4">
    <source>
        <dbReference type="ARBA" id="ARBA00022912"/>
    </source>
</evidence>
<feature type="active site" description="Proton donor" evidence="5">
    <location>
        <position position="128"/>
    </location>
</feature>
<accession>A0A370X5V1</accession>
<sequence>MDAQSVNSILFVCLGNICRSPLVEAVARKHFSEAGLAIEVASCGTGGWHAGEQADPRMRAAAAKAGYELEAHRARQLRIADFERYDLLLAMDSTNMRNMQRMSDGHARDRQALFLEWSGAMPPHDFPDPYYGEPTDFAQSVMLAERGAQGLIKRLRAG</sequence>
<dbReference type="EC" id="3.1.3.48" evidence="2"/>
<proteinExistence type="inferred from homology"/>
<dbReference type="CDD" id="cd16343">
    <property type="entry name" value="LMWPTP"/>
    <property type="match status" value="1"/>
</dbReference>
<evidence type="ECO:0000313" key="8">
    <source>
        <dbReference type="Proteomes" id="UP000254258"/>
    </source>
</evidence>
<dbReference type="Pfam" id="PF01451">
    <property type="entry name" value="LMWPc"/>
    <property type="match status" value="1"/>
</dbReference>
<dbReference type="SUPFAM" id="SSF52788">
    <property type="entry name" value="Phosphotyrosine protein phosphatases I"/>
    <property type="match status" value="1"/>
</dbReference>
<dbReference type="SMART" id="SM00226">
    <property type="entry name" value="LMWPc"/>
    <property type="match status" value="1"/>
</dbReference>
<evidence type="ECO:0000256" key="2">
    <source>
        <dbReference type="ARBA" id="ARBA00013064"/>
    </source>
</evidence>
<keyword evidence="8" id="KW-1185">Reference proteome</keyword>
<dbReference type="InterPro" id="IPR017867">
    <property type="entry name" value="Tyr_phospatase_low_mol_wt"/>
</dbReference>
<dbReference type="OrthoDB" id="9784339at2"/>
<dbReference type="Gene3D" id="3.40.50.2300">
    <property type="match status" value="1"/>
</dbReference>
<reference evidence="7 8" key="1">
    <citation type="submission" date="2018-07" db="EMBL/GenBank/DDBJ databases">
        <title>Dyella monticola sp. nov. and Dyella psychrodurans sp. nov. isolated from monsoon evergreen broad-leaved forest soil of Dinghu Mountain, China.</title>
        <authorList>
            <person name="Gao Z."/>
            <person name="Qiu L."/>
        </authorList>
    </citation>
    <scope>NUCLEOTIDE SEQUENCE [LARGE SCALE GENOMIC DNA]</scope>
    <source>
        <strain evidence="7 8">4G-K06</strain>
    </source>
</reference>
<gene>
    <name evidence="7" type="ORF">DWU98_05695</name>
</gene>
<dbReference type="InterPro" id="IPR023485">
    <property type="entry name" value="Ptyr_pPase"/>
</dbReference>